<keyword evidence="2" id="KW-1185">Reference proteome</keyword>
<proteinExistence type="predicted"/>
<name>A0A485N6R4_LYNPA</name>
<dbReference type="EMBL" id="CAAGRJ010010952">
    <property type="protein sequence ID" value="VFV28159.1"/>
    <property type="molecule type" value="Genomic_DNA"/>
</dbReference>
<evidence type="ECO:0000313" key="1">
    <source>
        <dbReference type="EMBL" id="VFV28159.1"/>
    </source>
</evidence>
<sequence>ISSFKIESSGYGSKKNLDSILKVNIGTGKKRWQKIPPGLPQTERIIQAMVKMDSTSTVAMKALNRFQKRNSNWKAKPQNSIFGPGC</sequence>
<organism evidence="1 2">
    <name type="scientific">Lynx pardinus</name>
    <name type="common">Iberian lynx</name>
    <name type="synonym">Felis pardina</name>
    <dbReference type="NCBI Taxonomy" id="191816"/>
    <lineage>
        <taxon>Eukaryota</taxon>
        <taxon>Metazoa</taxon>
        <taxon>Chordata</taxon>
        <taxon>Craniata</taxon>
        <taxon>Vertebrata</taxon>
        <taxon>Euteleostomi</taxon>
        <taxon>Mammalia</taxon>
        <taxon>Eutheria</taxon>
        <taxon>Laurasiatheria</taxon>
        <taxon>Carnivora</taxon>
        <taxon>Feliformia</taxon>
        <taxon>Felidae</taxon>
        <taxon>Felinae</taxon>
        <taxon>Lynx</taxon>
    </lineage>
</organism>
<reference evidence="1 2" key="1">
    <citation type="submission" date="2019-01" db="EMBL/GenBank/DDBJ databases">
        <authorList>
            <person name="Alioto T."/>
            <person name="Alioto T."/>
        </authorList>
    </citation>
    <scope>NUCLEOTIDE SEQUENCE [LARGE SCALE GENOMIC DNA]</scope>
</reference>
<feature type="non-terminal residue" evidence="1">
    <location>
        <position position="86"/>
    </location>
</feature>
<accession>A0A485N6R4</accession>
<dbReference type="Proteomes" id="UP000386466">
    <property type="component" value="Unassembled WGS sequence"/>
</dbReference>
<feature type="non-terminal residue" evidence="1">
    <location>
        <position position="1"/>
    </location>
</feature>
<gene>
    <name evidence="1" type="ORF">LYPA_23C017950</name>
</gene>
<dbReference type="AlphaFoldDB" id="A0A485N6R4"/>
<protein>
    <submittedName>
        <fullName evidence="1">Probable cation-transporting atpase</fullName>
    </submittedName>
</protein>
<evidence type="ECO:0000313" key="2">
    <source>
        <dbReference type="Proteomes" id="UP000386466"/>
    </source>
</evidence>